<protein>
    <submittedName>
        <fullName evidence="2">BTAD domain-containing putative transcriptional regulator</fullName>
    </submittedName>
</protein>
<feature type="domain" description="Bacterial transcriptional activator" evidence="1">
    <location>
        <begin position="59"/>
        <end position="175"/>
    </location>
</feature>
<evidence type="ECO:0000313" key="2">
    <source>
        <dbReference type="EMBL" id="MFD1319933.1"/>
    </source>
</evidence>
<evidence type="ECO:0000259" key="1">
    <source>
        <dbReference type="SMART" id="SM01043"/>
    </source>
</evidence>
<dbReference type="InterPro" id="IPR058852">
    <property type="entry name" value="HTH_77"/>
</dbReference>
<dbReference type="Gene3D" id="1.10.10.10">
    <property type="entry name" value="Winged helix-like DNA-binding domain superfamily/Winged helix DNA-binding domain"/>
    <property type="match status" value="1"/>
</dbReference>
<gene>
    <name evidence="2" type="ORF">ACFQ4H_02390</name>
</gene>
<dbReference type="PANTHER" id="PTHR47691:SF3">
    <property type="entry name" value="HTH-TYPE TRANSCRIPTIONAL REGULATOR RV0890C-RELATED"/>
    <property type="match status" value="1"/>
</dbReference>
<dbReference type="PANTHER" id="PTHR47691">
    <property type="entry name" value="REGULATOR-RELATED"/>
    <property type="match status" value="1"/>
</dbReference>
<dbReference type="InterPro" id="IPR005158">
    <property type="entry name" value="BTAD"/>
</dbReference>
<dbReference type="Gene3D" id="1.25.40.10">
    <property type="entry name" value="Tetratricopeptide repeat domain"/>
    <property type="match status" value="1"/>
</dbReference>
<dbReference type="InterPro" id="IPR036388">
    <property type="entry name" value="WH-like_DNA-bd_sf"/>
</dbReference>
<keyword evidence="3" id="KW-1185">Reference proteome</keyword>
<dbReference type="InterPro" id="IPR049945">
    <property type="entry name" value="AAA_22"/>
</dbReference>
<dbReference type="Pfam" id="PF03704">
    <property type="entry name" value="BTAD"/>
    <property type="match status" value="1"/>
</dbReference>
<dbReference type="InterPro" id="IPR027417">
    <property type="entry name" value="P-loop_NTPase"/>
</dbReference>
<comment type="caution">
    <text evidence="2">The sequence shown here is derived from an EMBL/GenBank/DDBJ whole genome shotgun (WGS) entry which is preliminary data.</text>
</comment>
<reference evidence="3" key="1">
    <citation type="journal article" date="2019" name="Int. J. Syst. Evol. Microbiol.">
        <title>The Global Catalogue of Microorganisms (GCM) 10K type strain sequencing project: providing services to taxonomists for standard genome sequencing and annotation.</title>
        <authorList>
            <consortium name="The Broad Institute Genomics Platform"/>
            <consortium name="The Broad Institute Genome Sequencing Center for Infectious Disease"/>
            <person name="Wu L."/>
            <person name="Ma J."/>
        </authorList>
    </citation>
    <scope>NUCLEOTIDE SEQUENCE [LARGE SCALE GENOMIC DNA]</scope>
    <source>
        <strain evidence="3">JCM 31037</strain>
    </source>
</reference>
<organism evidence="2 3">
    <name type="scientific">Micromonospora sonneratiae</name>
    <dbReference type="NCBI Taxonomy" id="1184706"/>
    <lineage>
        <taxon>Bacteria</taxon>
        <taxon>Bacillati</taxon>
        <taxon>Actinomycetota</taxon>
        <taxon>Actinomycetes</taxon>
        <taxon>Micromonosporales</taxon>
        <taxon>Micromonosporaceae</taxon>
        <taxon>Micromonospora</taxon>
    </lineage>
</organism>
<dbReference type="Proteomes" id="UP001597260">
    <property type="component" value="Unassembled WGS sequence"/>
</dbReference>
<dbReference type="SUPFAM" id="SSF48452">
    <property type="entry name" value="TPR-like"/>
    <property type="match status" value="2"/>
</dbReference>
<dbReference type="Pfam" id="PF13401">
    <property type="entry name" value="AAA_22"/>
    <property type="match status" value="1"/>
</dbReference>
<proteinExistence type="predicted"/>
<dbReference type="EMBL" id="JBHTMP010000002">
    <property type="protein sequence ID" value="MFD1319933.1"/>
    <property type="molecule type" value="Genomic_DNA"/>
</dbReference>
<dbReference type="SUPFAM" id="SSF52540">
    <property type="entry name" value="P-loop containing nucleoside triphosphate hydrolases"/>
    <property type="match status" value="1"/>
</dbReference>
<accession>A0ABW3Y7Z7</accession>
<dbReference type="Pfam" id="PF25872">
    <property type="entry name" value="HTH_77"/>
    <property type="match status" value="1"/>
</dbReference>
<dbReference type="Gene3D" id="3.40.50.300">
    <property type="entry name" value="P-loop containing nucleotide triphosphate hydrolases"/>
    <property type="match status" value="1"/>
</dbReference>
<name>A0ABW3Y7Z7_9ACTN</name>
<dbReference type="SMART" id="SM01043">
    <property type="entry name" value="BTAD"/>
    <property type="match status" value="1"/>
</dbReference>
<sequence>MSRLTVLDEVAWEGRKLPGDRTAALLRALVGAGPGGLSEDALVDQVWDDGVPANPRKALQVVVSRARSATSGDVIERTRSGYRLSLAASEVDAWALRPEGLRLAAEGRYADALPLLERAVRDDDTEVVTALLRALAGVRGVPAALTHFEEYRRRLADTLGIDPSPELRALHAELLASDRPVRNGLRFDADRLVGREADTAALRVLVRTHRVVSIVGSGGLGKTRLAHLVARLAEQPVVHFVELAGVTSPEGVAIEVADALGVRDTASGRAVTMRPADLLTRLVDAVGTVPGLLVLDNCEHLVEAAADLVSALVTRTPNLTVLATSRIPLGLPSERTYPLPELPPDEAAVLFAERATAARPGVVLHPAEVHDLVVRLDGLPLALELAAAKVRSMSVAEITRRLDNRFALLRGGSRTAPERHQTLLAVIDWSWNLLTEEERVALRRLAVFRDGFSLDGATAVLGHDAREVVAGLVEHSLVVVRETSTVRYRLLETVREFGRMQLVDAGDDALADRALTAWAAELASQAGHRLHTPDQVETMARVREEEGNLVDVLRRSLAERDVPTVTVLYGVLAGFWVIEGSHAKVLSLGSAVVELLLSAPTPPELVAGTRVCLGIAGTNEMILRRAISEPVLNRLRELGPGPEPQVASMVRLLVEFGVTADQQAERLAALGDDPDPTVARLALLWSSHAYENLGNLAAARSAARRALDLCDDANGPWMRGTLSATVSGLALQTGDLVEAGAYARAALPVLRALGAYEDHAQIRAGLAMLALHEGRLDEAERIFDEVASEDGAQALFSGAMELMCGRAELLLARGETEAGLAAYAAAVTAISERAMPGLQAVAFAPWVMFSRAALVTAFARYGRSARGDRDTLVRDARAVLGQEGFLDVPVLGGVLFALSVWELTFGDRGAGATLLAYADRFAFNRMLPSFDWSWATSLAQPAQIAPGDPVQLREPLQALLRGLA</sequence>
<dbReference type="RefSeq" id="WP_377566409.1">
    <property type="nucleotide sequence ID" value="NZ_JBHTMP010000002.1"/>
</dbReference>
<dbReference type="InterPro" id="IPR011990">
    <property type="entry name" value="TPR-like_helical_dom_sf"/>
</dbReference>
<evidence type="ECO:0000313" key="3">
    <source>
        <dbReference type="Proteomes" id="UP001597260"/>
    </source>
</evidence>